<dbReference type="RefSeq" id="XP_067918263.1">
    <property type="nucleotide sequence ID" value="XM_068069761.1"/>
</dbReference>
<protein>
    <submittedName>
        <fullName evidence="2">Uncharacterized protein</fullName>
    </submittedName>
</protein>
<feature type="compositionally biased region" description="Low complexity" evidence="1">
    <location>
        <begin position="249"/>
        <end position="260"/>
    </location>
</feature>
<dbReference type="EMBL" id="MIGC01005840">
    <property type="protein sequence ID" value="PHJ16535.1"/>
    <property type="molecule type" value="Genomic_DNA"/>
</dbReference>
<dbReference type="VEuPathDB" id="ToxoDB:CSUI_009649"/>
<organism evidence="2 3">
    <name type="scientific">Cystoisospora suis</name>
    <dbReference type="NCBI Taxonomy" id="483139"/>
    <lineage>
        <taxon>Eukaryota</taxon>
        <taxon>Sar</taxon>
        <taxon>Alveolata</taxon>
        <taxon>Apicomplexa</taxon>
        <taxon>Conoidasida</taxon>
        <taxon>Coccidia</taxon>
        <taxon>Eucoccidiorida</taxon>
        <taxon>Eimeriorina</taxon>
        <taxon>Sarcocystidae</taxon>
        <taxon>Cystoisospora</taxon>
    </lineage>
</organism>
<feature type="compositionally biased region" description="Basic and acidic residues" evidence="1">
    <location>
        <begin position="122"/>
        <end position="133"/>
    </location>
</feature>
<gene>
    <name evidence="2" type="ORF">CSUI_009649</name>
</gene>
<keyword evidence="3" id="KW-1185">Reference proteome</keyword>
<dbReference type="Proteomes" id="UP000221165">
    <property type="component" value="Unassembled WGS sequence"/>
</dbReference>
<dbReference type="GeneID" id="94432972"/>
<comment type="caution">
    <text evidence="2">The sequence shown here is derived from an EMBL/GenBank/DDBJ whole genome shotgun (WGS) entry which is preliminary data.</text>
</comment>
<feature type="non-terminal residue" evidence="2">
    <location>
        <position position="1"/>
    </location>
</feature>
<feature type="compositionally biased region" description="Low complexity" evidence="1">
    <location>
        <begin position="203"/>
        <end position="215"/>
    </location>
</feature>
<evidence type="ECO:0000313" key="2">
    <source>
        <dbReference type="EMBL" id="PHJ16535.1"/>
    </source>
</evidence>
<evidence type="ECO:0000256" key="1">
    <source>
        <dbReference type="SAM" id="MobiDB-lite"/>
    </source>
</evidence>
<evidence type="ECO:0000313" key="3">
    <source>
        <dbReference type="Proteomes" id="UP000221165"/>
    </source>
</evidence>
<feature type="region of interest" description="Disordered" evidence="1">
    <location>
        <begin position="78"/>
        <end position="224"/>
    </location>
</feature>
<reference evidence="2 3" key="1">
    <citation type="journal article" date="2017" name="Int. J. Parasitol.">
        <title>The genome of the protozoan parasite Cystoisospora suis and a reverse vaccinology approach to identify vaccine candidates.</title>
        <authorList>
            <person name="Palmieri N."/>
            <person name="Shrestha A."/>
            <person name="Ruttkowski B."/>
            <person name="Beck T."/>
            <person name="Vogl C."/>
            <person name="Tomley F."/>
            <person name="Blake D.P."/>
            <person name="Joachim A."/>
        </authorList>
    </citation>
    <scope>NUCLEOTIDE SEQUENCE [LARGE SCALE GENOMIC DNA]</scope>
    <source>
        <strain evidence="2 3">Wien I</strain>
    </source>
</reference>
<feature type="region of interest" description="Disordered" evidence="1">
    <location>
        <begin position="238"/>
        <end position="262"/>
    </location>
</feature>
<dbReference type="AlphaFoldDB" id="A0A2C6KJ79"/>
<sequence length="286" mass="30856">SLLKSLPVLQALHEVLYWRQLKQREEPGCTIFTPSFGTSNATVTAETPCEYFRDVESRSLHGCHPDCTKWQKGWSSFAATSDSQGGKQSQMGLRHAPTSTKGMSPARTPASARRLKRVRPARQQDRADNEGAGRRRKMRASCSINGAAKTAEVNLKPEKRVSQSCSSPPGHQLPQPRDHQEVVRPSAPVWKPAPEPAGGGGSRRQQPGSESSPRRGCNSAFFFSSPVPLPGIRITSKCPAKALSAAERPPSTQSSSATSPHCAAGVWQPVTVLPYGTGESGKNSHR</sequence>
<proteinExistence type="predicted"/>
<feature type="compositionally biased region" description="Polar residues" evidence="1">
    <location>
        <begin position="78"/>
        <end position="102"/>
    </location>
</feature>
<accession>A0A2C6KJ79</accession>
<name>A0A2C6KJ79_9APIC</name>
<feature type="non-terminal residue" evidence="2">
    <location>
        <position position="286"/>
    </location>
</feature>